<comment type="caution">
    <text evidence="1">The sequence shown here is derived from an EMBL/GenBank/DDBJ whole genome shotgun (WGS) entry which is preliminary data.</text>
</comment>
<name>A0A5C6U197_9BURK</name>
<evidence type="ECO:0000313" key="2">
    <source>
        <dbReference type="Proteomes" id="UP000321832"/>
    </source>
</evidence>
<evidence type="ECO:0000313" key="1">
    <source>
        <dbReference type="EMBL" id="TXC66529.1"/>
    </source>
</evidence>
<dbReference type="Proteomes" id="UP000321832">
    <property type="component" value="Unassembled WGS sequence"/>
</dbReference>
<proteinExistence type="predicted"/>
<gene>
    <name evidence="1" type="ORF">FSC37_13800</name>
</gene>
<dbReference type="AlphaFoldDB" id="A0A5C6U197"/>
<dbReference type="EMBL" id="VOPW01000001">
    <property type="protein sequence ID" value="TXC66529.1"/>
    <property type="molecule type" value="Genomic_DNA"/>
</dbReference>
<sequence length="75" mass="8061">MLDRMKLTTRPAAGFGVLLLLLALVAGTAAWQMRGPAANTEAFSGNIVPSLTLQYRMTLALGALRRWELRACDGA</sequence>
<reference evidence="1 2" key="1">
    <citation type="submission" date="2019-08" db="EMBL/GenBank/DDBJ databases">
        <authorList>
            <person name="Khan S.A."/>
            <person name="Jeon C.O."/>
            <person name="Jeong S.E."/>
        </authorList>
    </citation>
    <scope>NUCLEOTIDE SEQUENCE [LARGE SCALE GENOMIC DNA]</scope>
    <source>
        <strain evidence="2">IMCC1728</strain>
    </source>
</reference>
<organism evidence="1 2">
    <name type="scientific">Piscinibacter aquaticus</name>
    <dbReference type="NCBI Taxonomy" id="392597"/>
    <lineage>
        <taxon>Bacteria</taxon>
        <taxon>Pseudomonadati</taxon>
        <taxon>Pseudomonadota</taxon>
        <taxon>Betaproteobacteria</taxon>
        <taxon>Burkholderiales</taxon>
        <taxon>Sphaerotilaceae</taxon>
        <taxon>Piscinibacter</taxon>
    </lineage>
</organism>
<keyword evidence="2" id="KW-1185">Reference proteome</keyword>
<protein>
    <submittedName>
        <fullName evidence="1">Uncharacterized protein</fullName>
    </submittedName>
</protein>
<accession>A0A5C6U197</accession>